<protein>
    <recommendedName>
        <fullName evidence="5">Steroid 5-alpha reductase C-terminal domain-containing protein</fullName>
    </recommendedName>
</protein>
<feature type="transmembrane region" description="Helical" evidence="1">
    <location>
        <begin position="269"/>
        <end position="288"/>
    </location>
</feature>
<feature type="chain" id="PRO_5003871910" description="Steroid 5-alpha reductase C-terminal domain-containing protein" evidence="2">
    <location>
        <begin position="26"/>
        <end position="552"/>
    </location>
</feature>
<name>K3WFG2_GLOUD</name>
<feature type="transmembrane region" description="Helical" evidence="1">
    <location>
        <begin position="154"/>
        <end position="179"/>
    </location>
</feature>
<dbReference type="Proteomes" id="UP000019132">
    <property type="component" value="Unassembled WGS sequence"/>
</dbReference>
<dbReference type="Pfam" id="PF06966">
    <property type="entry name" value="DUF1295"/>
    <property type="match status" value="2"/>
</dbReference>
<feature type="transmembrane region" description="Helical" evidence="1">
    <location>
        <begin position="349"/>
        <end position="368"/>
    </location>
</feature>
<dbReference type="InParanoid" id="K3WFG2"/>
<reference evidence="4" key="2">
    <citation type="submission" date="2010-04" db="EMBL/GenBank/DDBJ databases">
        <authorList>
            <person name="Buell R."/>
            <person name="Hamilton J."/>
            <person name="Hostetler J."/>
        </authorList>
    </citation>
    <scope>NUCLEOTIDE SEQUENCE [LARGE SCALE GENOMIC DNA]</scope>
    <source>
        <strain evidence="4">DAOM:BR144</strain>
    </source>
</reference>
<dbReference type="EnsemblProtists" id="PYU1_T003703">
    <property type="protein sequence ID" value="PYU1_T003703"/>
    <property type="gene ID" value="PYU1_G003693"/>
</dbReference>
<evidence type="ECO:0000313" key="4">
    <source>
        <dbReference type="Proteomes" id="UP000019132"/>
    </source>
</evidence>
<feature type="transmembrane region" description="Helical" evidence="1">
    <location>
        <begin position="389"/>
        <end position="409"/>
    </location>
</feature>
<proteinExistence type="predicted"/>
<feature type="transmembrane region" description="Helical" evidence="1">
    <location>
        <begin position="186"/>
        <end position="204"/>
    </location>
</feature>
<feature type="transmembrane region" description="Helical" evidence="1">
    <location>
        <begin position="472"/>
        <end position="491"/>
    </location>
</feature>
<sequence>MAHATRAPFVLLLLRAAFTTKMTAAHPAPAAPIQKTGFLRNIAGTVITLPVAALVAYYTDLQFYALVIFGIQWVGALAYAVPFQDEHYLDVTGSATYAGVVLLALFKADAPTWRSYLLTAFVILWCVRLGYFLIKRIGEQGSDSRFDAIRVTPVRFFSVWNIQGLWVFLTLLPTLLTIVHGNKDTAVEWVDIVGIVFWVIGFYLEVTADRQKTAFRHNPANKGKFIHTGLWAYSRHPNYLGEILIWLSVYAIAYHVLPTTHTQHITMGFLRNIAGLVLSLSIACAVSSAANLELYAAVCIGIQWLSAFYAVPKQDERFFDLTGSITFATVSLLALALSSDDGKRIWRAYLLTAMVWLWCVRLGTFLYLRIREVGEDTRFAGIRGNPVRFFSVWSIQGLWVFLTALPVLLSLAHSSNDSNVHVLDVVGTSLWVLGYAIEVTADHQKTQFRHDERNKGKFIQSGLWKYSRHPNYCGEILMWIAIFLIAVHTLAHRPLYQALAALGPVFVTLLLTKVSGIPLLEKQGDERWGNQQAYKEYKQRTSVLLLWPPSKK</sequence>
<dbReference type="eggNOG" id="KOG4650">
    <property type="taxonomic scope" value="Eukaryota"/>
</dbReference>
<dbReference type="PROSITE" id="PS50244">
    <property type="entry name" value="S5A_REDUCTASE"/>
    <property type="match status" value="2"/>
</dbReference>
<dbReference type="HOGENOM" id="CLU_493916_0_0_1"/>
<dbReference type="AlphaFoldDB" id="K3WFG2"/>
<feature type="transmembrane region" description="Helical" evidence="1">
    <location>
        <begin position="497"/>
        <end position="520"/>
    </location>
</feature>
<dbReference type="GO" id="GO:0016020">
    <property type="term" value="C:membrane"/>
    <property type="evidence" value="ECO:0007669"/>
    <property type="project" value="TreeGrafter"/>
</dbReference>
<evidence type="ECO:0000256" key="1">
    <source>
        <dbReference type="SAM" id="Phobius"/>
    </source>
</evidence>
<keyword evidence="2" id="KW-0732">Signal</keyword>
<feature type="signal peptide" evidence="2">
    <location>
        <begin position="1"/>
        <end position="25"/>
    </location>
</feature>
<feature type="transmembrane region" description="Helical" evidence="1">
    <location>
        <begin position="294"/>
        <end position="311"/>
    </location>
</feature>
<feature type="transmembrane region" description="Helical" evidence="1">
    <location>
        <begin position="63"/>
        <end position="81"/>
    </location>
</feature>
<dbReference type="InterPro" id="IPR010721">
    <property type="entry name" value="UstE-like"/>
</dbReference>
<reference evidence="3" key="3">
    <citation type="submission" date="2015-02" db="UniProtKB">
        <authorList>
            <consortium name="EnsemblProtists"/>
        </authorList>
    </citation>
    <scope>IDENTIFICATION</scope>
    <source>
        <strain evidence="3">DAOM BR144</strain>
    </source>
</reference>
<feature type="transmembrane region" description="Helical" evidence="1">
    <location>
        <begin position="113"/>
        <end position="134"/>
    </location>
</feature>
<keyword evidence="1" id="KW-0472">Membrane</keyword>
<dbReference type="VEuPathDB" id="FungiDB:PYU1_G003693"/>
<dbReference type="EMBL" id="GL376638">
    <property type="status" value="NOT_ANNOTATED_CDS"/>
    <property type="molecule type" value="Genomic_DNA"/>
</dbReference>
<keyword evidence="1" id="KW-1133">Transmembrane helix</keyword>
<dbReference type="PANTHER" id="PTHR32251">
    <property type="entry name" value="3-OXO-5-ALPHA-STEROID 4-DEHYDROGENASE"/>
    <property type="match status" value="1"/>
</dbReference>
<dbReference type="Gene3D" id="1.20.120.1630">
    <property type="match status" value="2"/>
</dbReference>
<dbReference type="PANTHER" id="PTHR32251:SF17">
    <property type="entry name" value="STEROID 5-ALPHA REDUCTASE C-TERMINAL DOMAIN-CONTAINING PROTEIN"/>
    <property type="match status" value="1"/>
</dbReference>
<feature type="transmembrane region" description="Helical" evidence="1">
    <location>
        <begin position="40"/>
        <end position="58"/>
    </location>
</feature>
<evidence type="ECO:0000313" key="3">
    <source>
        <dbReference type="EnsemblProtists" id="PYU1_T003703"/>
    </source>
</evidence>
<evidence type="ECO:0000256" key="2">
    <source>
        <dbReference type="SAM" id="SignalP"/>
    </source>
</evidence>
<keyword evidence="4" id="KW-1185">Reference proteome</keyword>
<reference evidence="4" key="1">
    <citation type="journal article" date="2010" name="Genome Biol.">
        <title>Genome sequence of the necrotrophic plant pathogen Pythium ultimum reveals original pathogenicity mechanisms and effector repertoire.</title>
        <authorList>
            <person name="Levesque C.A."/>
            <person name="Brouwer H."/>
            <person name="Cano L."/>
            <person name="Hamilton J.P."/>
            <person name="Holt C."/>
            <person name="Huitema E."/>
            <person name="Raffaele S."/>
            <person name="Robideau G.P."/>
            <person name="Thines M."/>
            <person name="Win J."/>
            <person name="Zerillo M.M."/>
            <person name="Beakes G.W."/>
            <person name="Boore J.L."/>
            <person name="Busam D."/>
            <person name="Dumas B."/>
            <person name="Ferriera S."/>
            <person name="Fuerstenberg S.I."/>
            <person name="Gachon C.M."/>
            <person name="Gaulin E."/>
            <person name="Govers F."/>
            <person name="Grenville-Briggs L."/>
            <person name="Horner N."/>
            <person name="Hostetler J."/>
            <person name="Jiang R.H."/>
            <person name="Johnson J."/>
            <person name="Krajaejun T."/>
            <person name="Lin H."/>
            <person name="Meijer H.J."/>
            <person name="Moore B."/>
            <person name="Morris P."/>
            <person name="Phuntmart V."/>
            <person name="Puiu D."/>
            <person name="Shetty J."/>
            <person name="Stajich J.E."/>
            <person name="Tripathy S."/>
            <person name="Wawra S."/>
            <person name="van West P."/>
            <person name="Whitty B.R."/>
            <person name="Coutinho P.M."/>
            <person name="Henrissat B."/>
            <person name="Martin F."/>
            <person name="Thomas P.D."/>
            <person name="Tyler B.M."/>
            <person name="De Vries R.P."/>
            <person name="Kamoun S."/>
            <person name="Yandell M."/>
            <person name="Tisserat N."/>
            <person name="Buell C.R."/>
        </authorList>
    </citation>
    <scope>NUCLEOTIDE SEQUENCE</scope>
    <source>
        <strain evidence="4">DAOM:BR144</strain>
    </source>
</reference>
<evidence type="ECO:0008006" key="5">
    <source>
        <dbReference type="Google" id="ProtNLM"/>
    </source>
</evidence>
<feature type="transmembrane region" description="Helical" evidence="1">
    <location>
        <begin position="318"/>
        <end position="337"/>
    </location>
</feature>
<accession>K3WFG2</accession>
<keyword evidence="1" id="KW-0812">Transmembrane</keyword>
<organism evidence="3 4">
    <name type="scientific">Globisporangium ultimum (strain ATCC 200006 / CBS 805.95 / DAOM BR144)</name>
    <name type="common">Pythium ultimum</name>
    <dbReference type="NCBI Taxonomy" id="431595"/>
    <lineage>
        <taxon>Eukaryota</taxon>
        <taxon>Sar</taxon>
        <taxon>Stramenopiles</taxon>
        <taxon>Oomycota</taxon>
        <taxon>Peronosporomycetes</taxon>
        <taxon>Pythiales</taxon>
        <taxon>Pythiaceae</taxon>
        <taxon>Globisporangium</taxon>
    </lineage>
</organism>